<keyword evidence="1" id="KW-1133">Transmembrane helix</keyword>
<feature type="transmembrane region" description="Helical" evidence="1">
    <location>
        <begin position="124"/>
        <end position="144"/>
    </location>
</feature>
<evidence type="ECO:0000313" key="2">
    <source>
        <dbReference type="EMBL" id="KAF2123425.1"/>
    </source>
</evidence>
<keyword evidence="1" id="KW-0812">Transmembrane</keyword>
<evidence type="ECO:0000256" key="1">
    <source>
        <dbReference type="SAM" id="Phobius"/>
    </source>
</evidence>
<organism evidence="2 3">
    <name type="scientific">Dothidotthia symphoricarpi CBS 119687</name>
    <dbReference type="NCBI Taxonomy" id="1392245"/>
    <lineage>
        <taxon>Eukaryota</taxon>
        <taxon>Fungi</taxon>
        <taxon>Dikarya</taxon>
        <taxon>Ascomycota</taxon>
        <taxon>Pezizomycotina</taxon>
        <taxon>Dothideomycetes</taxon>
        <taxon>Pleosporomycetidae</taxon>
        <taxon>Pleosporales</taxon>
        <taxon>Dothidotthiaceae</taxon>
        <taxon>Dothidotthia</taxon>
    </lineage>
</organism>
<feature type="transmembrane region" description="Helical" evidence="1">
    <location>
        <begin position="38"/>
        <end position="61"/>
    </location>
</feature>
<proteinExistence type="predicted"/>
<keyword evidence="1" id="KW-0472">Membrane</keyword>
<dbReference type="RefSeq" id="XP_033517819.1">
    <property type="nucleotide sequence ID" value="XM_033667047.1"/>
</dbReference>
<dbReference type="GeneID" id="54407479"/>
<protein>
    <submittedName>
        <fullName evidence="2">Uncharacterized protein</fullName>
    </submittedName>
</protein>
<dbReference type="AlphaFoldDB" id="A0A6A5ZWL5"/>
<dbReference type="Proteomes" id="UP000799771">
    <property type="component" value="Unassembled WGS sequence"/>
</dbReference>
<dbReference type="OrthoDB" id="4764652at2759"/>
<sequence>MEKHYETDGCTEEQLLGGSQTTTMWRSLNRNNGRLKQAVRMMGFLTVVMGIVLVAFVHLTIQMGKERDLVLHLEQQIHEFEHHGNTVTKRAIPWFLGAAFWVTNQVFAFYGLATSCKSFTESRLDAATCIWGAISTAATFIGVAQHGASTVKIIHDKLAQNSISIGWKRNEMIFEAESQLSELFKLPFTLDGFIPHHHPRIARMKLANGTMWPVFHMYNHHNTSMHFTMTAYEEDHAVMSFGFGHKSDPNTIGKRETYQDEYFTNGGIDFTDCFNDSQNTYLLNTDADYQQMDRDVQCYYPDLANTWGAEIQIYDSNVEGTIGSGSIAAFRGSDHASSASVMPGCPAGLSASDKCRSA</sequence>
<evidence type="ECO:0000313" key="3">
    <source>
        <dbReference type="Proteomes" id="UP000799771"/>
    </source>
</evidence>
<feature type="transmembrane region" description="Helical" evidence="1">
    <location>
        <begin position="91"/>
        <end position="112"/>
    </location>
</feature>
<accession>A0A6A5ZWL5</accession>
<dbReference type="EMBL" id="ML977527">
    <property type="protein sequence ID" value="KAF2123425.1"/>
    <property type="molecule type" value="Genomic_DNA"/>
</dbReference>
<keyword evidence="3" id="KW-1185">Reference proteome</keyword>
<gene>
    <name evidence="2" type="ORF">P153DRAFT_361992</name>
</gene>
<name>A0A6A5ZWL5_9PLEO</name>
<reference evidence="2" key="1">
    <citation type="journal article" date="2020" name="Stud. Mycol.">
        <title>101 Dothideomycetes genomes: a test case for predicting lifestyles and emergence of pathogens.</title>
        <authorList>
            <person name="Haridas S."/>
            <person name="Albert R."/>
            <person name="Binder M."/>
            <person name="Bloem J."/>
            <person name="Labutti K."/>
            <person name="Salamov A."/>
            <person name="Andreopoulos B."/>
            <person name="Baker S."/>
            <person name="Barry K."/>
            <person name="Bills G."/>
            <person name="Bluhm B."/>
            <person name="Cannon C."/>
            <person name="Castanera R."/>
            <person name="Culley D."/>
            <person name="Daum C."/>
            <person name="Ezra D."/>
            <person name="Gonzalez J."/>
            <person name="Henrissat B."/>
            <person name="Kuo A."/>
            <person name="Liang C."/>
            <person name="Lipzen A."/>
            <person name="Lutzoni F."/>
            <person name="Magnuson J."/>
            <person name="Mondo S."/>
            <person name="Nolan M."/>
            <person name="Ohm R."/>
            <person name="Pangilinan J."/>
            <person name="Park H.-J."/>
            <person name="Ramirez L."/>
            <person name="Alfaro M."/>
            <person name="Sun H."/>
            <person name="Tritt A."/>
            <person name="Yoshinaga Y."/>
            <person name="Zwiers L.-H."/>
            <person name="Turgeon B."/>
            <person name="Goodwin S."/>
            <person name="Spatafora J."/>
            <person name="Crous P."/>
            <person name="Grigoriev I."/>
        </authorList>
    </citation>
    <scope>NUCLEOTIDE SEQUENCE</scope>
    <source>
        <strain evidence="2">CBS 119687</strain>
    </source>
</reference>